<feature type="domain" description="Agenet" evidence="5">
    <location>
        <begin position="21"/>
        <end position="98"/>
    </location>
</feature>
<feature type="region of interest" description="Disordered" evidence="4">
    <location>
        <begin position="174"/>
        <end position="203"/>
    </location>
</feature>
<feature type="compositionally biased region" description="Polar residues" evidence="4">
    <location>
        <begin position="424"/>
        <end position="444"/>
    </location>
</feature>
<evidence type="ECO:0000256" key="1">
    <source>
        <dbReference type="ARBA" id="ARBA00022448"/>
    </source>
</evidence>
<feature type="compositionally biased region" description="Polar residues" evidence="4">
    <location>
        <begin position="285"/>
        <end position="303"/>
    </location>
</feature>
<dbReference type="InterPro" id="IPR014002">
    <property type="entry name" value="Agenet_dom_plant"/>
</dbReference>
<dbReference type="RefSeq" id="XP_016442495.1">
    <property type="nucleotide sequence ID" value="XM_016587009.1"/>
</dbReference>
<proteinExistence type="predicted"/>
<reference evidence="7" key="2">
    <citation type="submission" date="2025-08" db="UniProtKB">
        <authorList>
            <consortium name="RefSeq"/>
        </authorList>
    </citation>
    <scope>IDENTIFICATION</scope>
    <source>
        <tissue evidence="7">Leaf</tissue>
    </source>
</reference>
<evidence type="ECO:0000313" key="6">
    <source>
        <dbReference type="Proteomes" id="UP000790787"/>
    </source>
</evidence>
<dbReference type="InterPro" id="IPR007930">
    <property type="entry name" value="DUF724"/>
</dbReference>
<dbReference type="SMR" id="A0A1S3XRJ3"/>
<feature type="compositionally biased region" description="Polar residues" evidence="4">
    <location>
        <begin position="182"/>
        <end position="191"/>
    </location>
</feature>
<feature type="region of interest" description="Disordered" evidence="4">
    <location>
        <begin position="275"/>
        <end position="303"/>
    </location>
</feature>
<dbReference type="PANTHER" id="PTHR31917">
    <property type="entry name" value="AGENET DOMAIN-CONTAINING PROTEIN-RELATED"/>
    <property type="match status" value="1"/>
</dbReference>
<feature type="domain" description="Agenet" evidence="5">
    <location>
        <begin position="104"/>
        <end position="165"/>
    </location>
</feature>
<evidence type="ECO:0000256" key="4">
    <source>
        <dbReference type="SAM" id="MobiDB-lite"/>
    </source>
</evidence>
<evidence type="ECO:0000256" key="2">
    <source>
        <dbReference type="ARBA" id="ARBA00022604"/>
    </source>
</evidence>
<name>A0A1S3XRJ3_TOBAC</name>
<protein>
    <submittedName>
        <fullName evidence="7">DUF724 domain-containing protein 7 isoform X1</fullName>
    </submittedName>
    <submittedName>
        <fullName evidence="7">Uncharacterized protein isoform X1</fullName>
    </submittedName>
</protein>
<dbReference type="RefSeq" id="XP_016442495.1">
    <property type="nucleotide sequence ID" value="XM_016587009.2"/>
</dbReference>
<dbReference type="KEGG" id="nta:107767905"/>
<keyword evidence="6" id="KW-1185">Reference proteome</keyword>
<dbReference type="Proteomes" id="UP000790787">
    <property type="component" value="Chromosome 4"/>
</dbReference>
<dbReference type="CDD" id="cd20405">
    <property type="entry name" value="Tudor_Agenet_AtDUF_rpt1_3"/>
    <property type="match status" value="1"/>
</dbReference>
<accession>A0A1S3XRJ3</accession>
<dbReference type="PANTHER" id="PTHR31917:SF152">
    <property type="entry name" value="AGENET DOMAIN-CONTAINING PROTEIN"/>
    <property type="match status" value="1"/>
</dbReference>
<dbReference type="AlphaFoldDB" id="A0A1S3XRJ3"/>
<dbReference type="InterPro" id="IPR008395">
    <property type="entry name" value="Agenet-like_dom"/>
</dbReference>
<dbReference type="SMART" id="SM00743">
    <property type="entry name" value="Agenet"/>
    <property type="match status" value="2"/>
</dbReference>
<dbReference type="CDD" id="cd20406">
    <property type="entry name" value="Tudor_Agenet_AtDUF_rpt2_4"/>
    <property type="match status" value="1"/>
</dbReference>
<evidence type="ECO:0000256" key="3">
    <source>
        <dbReference type="SAM" id="Coils"/>
    </source>
</evidence>
<feature type="region of interest" description="Disordered" evidence="4">
    <location>
        <begin position="414"/>
        <end position="444"/>
    </location>
</feature>
<dbReference type="Pfam" id="PF05641">
    <property type="entry name" value="Agenet"/>
    <property type="match status" value="1"/>
</dbReference>
<dbReference type="PaxDb" id="4097-A0A1S3XRJ3"/>
<sequence>MATMEETELEMGNLSPTNNSAPFSIGNKVEVTREELGYRGAWYEAIIVEPNPIQKKRRGFFVQYKHLLSDIKDVSESIPKCEFITKRSLLRPAPPPLATVDERRSFKVKDVVDAFHLAGWWKGVVASVGGGDGGKGSRFRVAFKDPDEELEFSQNDLRLHVDWVGGKWVAPVSTDEKMPDLQSGSSSAADQNKQKNSDSSQKAYVKIRKSRVVGSVDNQSSHVMEERIDCSPAETAHSNDRNKLGEDIVGDVIDRELNKEIMGTVVDMRTLAAEKPSDPEMPPQLGTSSAANNHTIKDTASSNKRLEMLDTKTGGLQPLKKLKSGKHVSFALENQEFPKRTRDKDGKLSDSGFLIVEGSSKRNSGDLSDHRSLAVTQGVEKQIVESTHHEVVNEQNATNQVELSLTSGINTSAGASAAADQPCVENSTQQPDGTPDTKLNSITTPKPSLVLPFRKNSTLWGIVESAEVFARSPQNPHFSPLAQYEENKREDVALQKMINYAYVVEKIPKLTTTELSNSSLINDMLAFVKDWEENGFDVILYKRGLNDILLNNERQNHFVDKLEEVDGRIKNCNLEKARAEKEIEEKDMKIKDLERELMAAKNSMETMDQEKKVMDQEMLVFRSEESAICGEIRHVQLHFEATVASLKQIFS</sequence>
<dbReference type="OrthoDB" id="687110at2759"/>
<dbReference type="GeneID" id="107767905"/>
<feature type="coiled-coil region" evidence="3">
    <location>
        <begin position="562"/>
        <end position="617"/>
    </location>
</feature>
<gene>
    <name evidence="7" type="primary">LOC107767905</name>
</gene>
<dbReference type="Pfam" id="PF05266">
    <property type="entry name" value="DUF724"/>
    <property type="match status" value="1"/>
</dbReference>
<keyword evidence="1" id="KW-0813">Transport</keyword>
<organism evidence="6 7">
    <name type="scientific">Nicotiana tabacum</name>
    <name type="common">Common tobacco</name>
    <dbReference type="NCBI Taxonomy" id="4097"/>
    <lineage>
        <taxon>Eukaryota</taxon>
        <taxon>Viridiplantae</taxon>
        <taxon>Streptophyta</taxon>
        <taxon>Embryophyta</taxon>
        <taxon>Tracheophyta</taxon>
        <taxon>Spermatophyta</taxon>
        <taxon>Magnoliopsida</taxon>
        <taxon>eudicotyledons</taxon>
        <taxon>Gunneridae</taxon>
        <taxon>Pentapetalae</taxon>
        <taxon>asterids</taxon>
        <taxon>lamiids</taxon>
        <taxon>Solanales</taxon>
        <taxon>Solanaceae</taxon>
        <taxon>Nicotianoideae</taxon>
        <taxon>Nicotianeae</taxon>
        <taxon>Nicotiana</taxon>
    </lineage>
</organism>
<keyword evidence="3" id="KW-0175">Coiled coil</keyword>
<reference evidence="6" key="1">
    <citation type="journal article" date="2014" name="Nat. Commun.">
        <title>The tobacco genome sequence and its comparison with those of tomato and potato.</title>
        <authorList>
            <person name="Sierro N."/>
            <person name="Battey J.N."/>
            <person name="Ouadi S."/>
            <person name="Bakaher N."/>
            <person name="Bovet L."/>
            <person name="Willig A."/>
            <person name="Goepfert S."/>
            <person name="Peitsch M.C."/>
            <person name="Ivanov N.V."/>
        </authorList>
    </citation>
    <scope>NUCLEOTIDE SEQUENCE [LARGE SCALE GENOMIC DNA]</scope>
</reference>
<evidence type="ECO:0000313" key="7">
    <source>
        <dbReference type="RefSeq" id="XP_016442495.1"/>
    </source>
</evidence>
<evidence type="ECO:0000259" key="5">
    <source>
        <dbReference type="SMART" id="SM00743"/>
    </source>
</evidence>
<keyword evidence="2" id="KW-0341">Growth regulation</keyword>